<organism evidence="1 2">
    <name type="scientific">Fusarium oxysporum (strain Fo5176)</name>
    <name type="common">Fusarium vascular wilt</name>
    <dbReference type="NCBI Taxonomy" id="660025"/>
    <lineage>
        <taxon>Eukaryota</taxon>
        <taxon>Fungi</taxon>
        <taxon>Dikarya</taxon>
        <taxon>Ascomycota</taxon>
        <taxon>Pezizomycotina</taxon>
        <taxon>Sordariomycetes</taxon>
        <taxon>Hypocreomycetidae</taxon>
        <taxon>Hypocreales</taxon>
        <taxon>Nectriaceae</taxon>
        <taxon>Fusarium</taxon>
        <taxon>Fusarium oxysporum species complex</taxon>
    </lineage>
</organism>
<dbReference type="Proteomes" id="UP000002489">
    <property type="component" value="Unassembled WGS sequence"/>
</dbReference>
<sequence length="37" mass="4415">MLLSQLMIKRFRVDVQRKQVRCNACCIAQIVHARSWL</sequence>
<dbReference type="EnsemblFungi" id="FOXG_13580T0">
    <property type="protein sequence ID" value="FOXG_13580P0"/>
    <property type="gene ID" value="FOXG_13580"/>
</dbReference>
<reference evidence="2" key="1">
    <citation type="journal article" date="2012" name="Mol. Plant Microbe Interact.">
        <title>A highly conserved effector in Fusarium oxysporum is required for full virulence on Arabidopsis.</title>
        <authorList>
            <person name="Thatcher L.F."/>
            <person name="Gardiner D.M."/>
            <person name="Kazan K."/>
            <person name="Manners J."/>
        </authorList>
    </citation>
    <scope>NUCLEOTIDE SEQUENCE [LARGE SCALE GENOMIC DNA]</scope>
    <source>
        <strain evidence="2">Fo5176</strain>
    </source>
</reference>
<name>A0A0D2YBA2_FUSOF</name>
<evidence type="ECO:0000313" key="1">
    <source>
        <dbReference type="EnsemblFungi" id="FOXG_13580P0"/>
    </source>
</evidence>
<accession>A0A0D2YBA2</accession>
<evidence type="ECO:0000313" key="2">
    <source>
        <dbReference type="Proteomes" id="UP000002489"/>
    </source>
</evidence>
<protein>
    <submittedName>
        <fullName evidence="1">Uncharacterized protein</fullName>
    </submittedName>
</protein>
<dbReference type="AlphaFoldDB" id="A0A0D2YBA2"/>
<proteinExistence type="predicted"/>
<reference evidence="1" key="2">
    <citation type="submission" date="2025-08" db="UniProtKB">
        <authorList>
            <consortium name="EnsemblFungi"/>
        </authorList>
    </citation>
    <scope>IDENTIFICATION</scope>
    <source>
        <strain evidence="1">4287 / CBS 123668 / FGSC 9935 / NRRL 34936</strain>
    </source>
</reference>